<evidence type="ECO:0000313" key="6">
    <source>
        <dbReference type="Proteomes" id="UP000054396"/>
    </source>
</evidence>
<dbReference type="Proteomes" id="UP000054396">
    <property type="component" value="Unassembled WGS sequence"/>
</dbReference>
<evidence type="ECO:0000259" key="3">
    <source>
        <dbReference type="Pfam" id="PF01408"/>
    </source>
</evidence>
<dbReference type="InterPro" id="IPR036291">
    <property type="entry name" value="NAD(P)-bd_dom_sf"/>
</dbReference>
<dbReference type="Gene3D" id="3.40.50.720">
    <property type="entry name" value="NAD(P)-binding Rossmann-like Domain"/>
    <property type="match status" value="1"/>
</dbReference>
<dbReference type="STRING" id="1685382.AVJ23_14990"/>
<accession>A0A0W7WHI7</accession>
<comment type="caution">
    <text evidence="5">The sequence shown here is derived from an EMBL/GenBank/DDBJ whole genome shotgun (WGS) entry which is preliminary data.</text>
</comment>
<dbReference type="PANTHER" id="PTHR42840">
    <property type="entry name" value="NAD(P)-BINDING ROSSMANN-FOLD SUPERFAMILY PROTEIN-RELATED"/>
    <property type="match status" value="1"/>
</dbReference>
<comment type="similarity">
    <text evidence="1">Belongs to the Gfo/Idh/MocA family.</text>
</comment>
<keyword evidence="2" id="KW-0560">Oxidoreductase</keyword>
<feature type="domain" description="GFO/IDH/MocA-like oxidoreductase" evidence="4">
    <location>
        <begin position="133"/>
        <end position="244"/>
    </location>
</feature>
<name>A0A0W7WHI7_9RHOB</name>
<evidence type="ECO:0000313" key="5">
    <source>
        <dbReference type="EMBL" id="KUF10045.1"/>
    </source>
</evidence>
<feature type="domain" description="Gfo/Idh/MocA-like oxidoreductase N-terminal" evidence="3">
    <location>
        <begin position="3"/>
        <end position="123"/>
    </location>
</feature>
<dbReference type="Pfam" id="PF01408">
    <property type="entry name" value="GFO_IDH_MocA"/>
    <property type="match status" value="1"/>
</dbReference>
<dbReference type="SUPFAM" id="SSF51735">
    <property type="entry name" value="NAD(P)-binding Rossmann-fold domains"/>
    <property type="match status" value="1"/>
</dbReference>
<keyword evidence="6" id="KW-1185">Reference proteome</keyword>
<dbReference type="InterPro" id="IPR000683">
    <property type="entry name" value="Gfo/Idh/MocA-like_OxRdtase_N"/>
</dbReference>
<dbReference type="OrthoDB" id="9792935at2"/>
<reference evidence="5 6" key="1">
    <citation type="submission" date="2015-12" db="EMBL/GenBank/DDBJ databases">
        <authorList>
            <person name="Shamseldin A."/>
            <person name="Moawad H."/>
            <person name="Abd El-Rahim W.M."/>
            <person name="Sadowsky M.J."/>
        </authorList>
    </citation>
    <scope>NUCLEOTIDE SEQUENCE [LARGE SCALE GENOMIC DNA]</scope>
    <source>
        <strain evidence="5 6">SJ5A-1</strain>
    </source>
</reference>
<evidence type="ECO:0000256" key="2">
    <source>
        <dbReference type="ARBA" id="ARBA00023002"/>
    </source>
</evidence>
<dbReference type="Pfam" id="PF22725">
    <property type="entry name" value="GFO_IDH_MocA_C3"/>
    <property type="match status" value="1"/>
</dbReference>
<sequence>MSIRIAVIGAGVMGADHARIVAEDLPGAQLQVVCDRDAARARSVAEALGAVDTATDPEAVIARADVDAVIVASPDVTHAPLSLAALRAGKPVMCEKPLSQSAEECLEVMQAEQESGARRIMIGFMRRYDQSYVEMTRALRDGTLGRALMMHNFHRNVETPNAEFTGAMAITNSAPHEFDVARHVLGTEYRSIWAAQPQRSDDRVAPVVMMLETTDDQLVTIEVNNNAAYGYDVRAELVGEAGSVSMNNVVHTRLDAALSSATRYDSDWRGRYAEAYRRQNRDFLRFVQTGAFPATAADCWDGYCAALVAETGVRALETGQRMPVEMIARPAFYDRDGGASG</sequence>
<dbReference type="GO" id="GO:0000166">
    <property type="term" value="F:nucleotide binding"/>
    <property type="evidence" value="ECO:0007669"/>
    <property type="project" value="InterPro"/>
</dbReference>
<dbReference type="InterPro" id="IPR055170">
    <property type="entry name" value="GFO_IDH_MocA-like_dom"/>
</dbReference>
<organism evidence="5 6">
    <name type="scientific">Pseudoponticoccus marisrubri</name>
    <dbReference type="NCBI Taxonomy" id="1685382"/>
    <lineage>
        <taxon>Bacteria</taxon>
        <taxon>Pseudomonadati</taxon>
        <taxon>Pseudomonadota</taxon>
        <taxon>Alphaproteobacteria</taxon>
        <taxon>Rhodobacterales</taxon>
        <taxon>Roseobacteraceae</taxon>
        <taxon>Pseudoponticoccus</taxon>
    </lineage>
</organism>
<dbReference type="GO" id="GO:0016491">
    <property type="term" value="F:oxidoreductase activity"/>
    <property type="evidence" value="ECO:0007669"/>
    <property type="project" value="UniProtKB-KW"/>
</dbReference>
<dbReference type="AlphaFoldDB" id="A0A0W7WHI7"/>
<dbReference type="EMBL" id="LPXO01000009">
    <property type="protein sequence ID" value="KUF10045.1"/>
    <property type="molecule type" value="Genomic_DNA"/>
</dbReference>
<proteinExistence type="inferred from homology"/>
<protein>
    <submittedName>
        <fullName evidence="5">Myo-inositol 2-dehydrogenase</fullName>
    </submittedName>
</protein>
<dbReference type="SUPFAM" id="SSF55347">
    <property type="entry name" value="Glyceraldehyde-3-phosphate dehydrogenase-like, C-terminal domain"/>
    <property type="match status" value="1"/>
</dbReference>
<gene>
    <name evidence="5" type="ORF">AVJ23_14990</name>
</gene>
<evidence type="ECO:0000256" key="1">
    <source>
        <dbReference type="ARBA" id="ARBA00010928"/>
    </source>
</evidence>
<dbReference type="RefSeq" id="WP_058863021.1">
    <property type="nucleotide sequence ID" value="NZ_LPXO01000009.1"/>
</dbReference>
<evidence type="ECO:0000259" key="4">
    <source>
        <dbReference type="Pfam" id="PF22725"/>
    </source>
</evidence>
<dbReference type="Gene3D" id="3.30.360.10">
    <property type="entry name" value="Dihydrodipicolinate Reductase, domain 2"/>
    <property type="match status" value="1"/>
</dbReference>
<dbReference type="PANTHER" id="PTHR42840:SF3">
    <property type="entry name" value="BINDING ROSSMANN FOLD OXIDOREDUCTASE, PUTATIVE (AFU_ORTHOLOGUE AFUA_2G10240)-RELATED"/>
    <property type="match status" value="1"/>
</dbReference>